<feature type="region of interest" description="Disordered" evidence="1">
    <location>
        <begin position="1"/>
        <end position="25"/>
    </location>
</feature>
<accession>A0A4S4L7F7</accession>
<sequence length="258" mass="28862">MQTQNYPTKDNGRNGPGIASPTKQHKSVKRLHVFFPSSKASECAWGLLHELANSTNSPKTLLRAIPCYPPTELELTNAPCPVDAKMFADMLTGEDLDSYVAQQAACLKDCKDCWSMLRPDVVMRQDAPPMKKGDPFSDAENDYESDSSSVLIGKNSWRLLAWFIHLFEKDQATVEPHLAGMLLVHHKSSILLNQSPERYSIFFLSQIKPAHSRSSEPRSSADPALDIIFTCYNQTDGRRRELGARLMSLVRSPILVTL</sequence>
<dbReference type="AlphaFoldDB" id="A0A4S4L7F7"/>
<evidence type="ECO:0000313" key="3">
    <source>
        <dbReference type="Proteomes" id="UP000308199"/>
    </source>
</evidence>
<organism evidence="2 3">
    <name type="scientific">Phellinidium pouzarii</name>
    <dbReference type="NCBI Taxonomy" id="167371"/>
    <lineage>
        <taxon>Eukaryota</taxon>
        <taxon>Fungi</taxon>
        <taxon>Dikarya</taxon>
        <taxon>Basidiomycota</taxon>
        <taxon>Agaricomycotina</taxon>
        <taxon>Agaricomycetes</taxon>
        <taxon>Hymenochaetales</taxon>
        <taxon>Hymenochaetaceae</taxon>
        <taxon>Phellinidium</taxon>
    </lineage>
</organism>
<proteinExistence type="predicted"/>
<dbReference type="Proteomes" id="UP000308199">
    <property type="component" value="Unassembled WGS sequence"/>
</dbReference>
<evidence type="ECO:0000256" key="1">
    <source>
        <dbReference type="SAM" id="MobiDB-lite"/>
    </source>
</evidence>
<dbReference type="EMBL" id="SGPK01000140">
    <property type="protein sequence ID" value="THH07502.1"/>
    <property type="molecule type" value="Genomic_DNA"/>
</dbReference>
<name>A0A4S4L7F7_9AGAM</name>
<comment type="caution">
    <text evidence="2">The sequence shown here is derived from an EMBL/GenBank/DDBJ whole genome shotgun (WGS) entry which is preliminary data.</text>
</comment>
<evidence type="ECO:0000313" key="2">
    <source>
        <dbReference type="EMBL" id="THH07502.1"/>
    </source>
</evidence>
<dbReference type="OrthoDB" id="2337158at2759"/>
<gene>
    <name evidence="2" type="ORF">EW145_g3340</name>
</gene>
<reference evidence="2 3" key="1">
    <citation type="submission" date="2019-02" db="EMBL/GenBank/DDBJ databases">
        <title>Genome sequencing of the rare red list fungi Phellinidium pouzarii.</title>
        <authorList>
            <person name="Buettner E."/>
            <person name="Kellner H."/>
        </authorList>
    </citation>
    <scope>NUCLEOTIDE SEQUENCE [LARGE SCALE GENOMIC DNA]</scope>
    <source>
        <strain evidence="2 3">DSM 108285</strain>
    </source>
</reference>
<protein>
    <submittedName>
        <fullName evidence="2">Uncharacterized protein</fullName>
    </submittedName>
</protein>
<keyword evidence="3" id="KW-1185">Reference proteome</keyword>